<dbReference type="InterPro" id="IPR040256">
    <property type="entry name" value="At4g02000-like"/>
</dbReference>
<dbReference type="Proteomes" id="UP000593561">
    <property type="component" value="Unassembled WGS sequence"/>
</dbReference>
<organism evidence="3 4">
    <name type="scientific">Gossypium davidsonii</name>
    <name type="common">Davidson's cotton</name>
    <name type="synonym">Gossypium klotzschianum subsp. davidsonii</name>
    <dbReference type="NCBI Taxonomy" id="34287"/>
    <lineage>
        <taxon>Eukaryota</taxon>
        <taxon>Viridiplantae</taxon>
        <taxon>Streptophyta</taxon>
        <taxon>Embryophyta</taxon>
        <taxon>Tracheophyta</taxon>
        <taxon>Spermatophyta</taxon>
        <taxon>Magnoliopsida</taxon>
        <taxon>eudicotyledons</taxon>
        <taxon>Gunneridae</taxon>
        <taxon>Pentapetalae</taxon>
        <taxon>rosids</taxon>
        <taxon>malvids</taxon>
        <taxon>Malvales</taxon>
        <taxon>Malvaceae</taxon>
        <taxon>Malvoideae</taxon>
        <taxon>Gossypium</taxon>
    </lineage>
</organism>
<dbReference type="InterPro" id="IPR025558">
    <property type="entry name" value="DUF4283"/>
</dbReference>
<evidence type="ECO:0000313" key="4">
    <source>
        <dbReference type="Proteomes" id="UP000593561"/>
    </source>
</evidence>
<keyword evidence="4" id="KW-1185">Reference proteome</keyword>
<dbReference type="PANTHER" id="PTHR31286">
    <property type="entry name" value="GLYCINE-RICH CELL WALL STRUCTURAL PROTEIN 1.8-LIKE"/>
    <property type="match status" value="1"/>
</dbReference>
<dbReference type="AlphaFoldDB" id="A0A7J8RF47"/>
<protein>
    <recommendedName>
        <fullName evidence="2">DUF4283 domain-containing protein</fullName>
    </recommendedName>
</protein>
<evidence type="ECO:0000256" key="1">
    <source>
        <dbReference type="SAM" id="Coils"/>
    </source>
</evidence>
<accession>A0A7J8RF47</accession>
<dbReference type="EMBL" id="JABFAC010000005">
    <property type="protein sequence ID" value="MBA0612213.1"/>
    <property type="molecule type" value="Genomic_DNA"/>
</dbReference>
<dbReference type="PANTHER" id="PTHR31286:SF153">
    <property type="entry name" value="DUF4283 DOMAIN PROTEIN"/>
    <property type="match status" value="1"/>
</dbReference>
<gene>
    <name evidence="3" type="ORF">Godav_012848</name>
</gene>
<dbReference type="Pfam" id="PF14111">
    <property type="entry name" value="DUF4283"/>
    <property type="match status" value="1"/>
</dbReference>
<evidence type="ECO:0000313" key="3">
    <source>
        <dbReference type="EMBL" id="MBA0612213.1"/>
    </source>
</evidence>
<feature type="domain" description="DUF4283" evidence="2">
    <location>
        <begin position="29"/>
        <end position="107"/>
    </location>
</feature>
<proteinExistence type="predicted"/>
<evidence type="ECO:0000259" key="2">
    <source>
        <dbReference type="Pfam" id="PF14111"/>
    </source>
</evidence>
<reference evidence="3 4" key="1">
    <citation type="journal article" date="2019" name="Genome Biol. Evol.">
        <title>Insights into the evolution of the New World diploid cottons (Gossypium, subgenus Houzingenia) based on genome sequencing.</title>
        <authorList>
            <person name="Grover C.E."/>
            <person name="Arick M.A. 2nd"/>
            <person name="Thrash A."/>
            <person name="Conover J.L."/>
            <person name="Sanders W.S."/>
            <person name="Peterson D.G."/>
            <person name="Frelichowski J.E."/>
            <person name="Scheffler J.A."/>
            <person name="Scheffler B.E."/>
            <person name="Wendel J.F."/>
        </authorList>
    </citation>
    <scope>NUCLEOTIDE SEQUENCE [LARGE SCALE GENOMIC DNA]</scope>
    <source>
        <strain evidence="3">27</strain>
        <tissue evidence="3">Leaf</tissue>
    </source>
</reference>
<feature type="coiled-coil region" evidence="1">
    <location>
        <begin position="3"/>
        <end position="30"/>
    </location>
</feature>
<name>A0A7J8RF47_GOSDV</name>
<sequence length="199" mass="23055">MENELAGLSLEDKEEEILKAQKESDSATAVFEFCLVGCFLTASVIHFPAMRSTMTNLWHPVRGVQISDLEEKRFLFRFFHKMDMDQVLHWAPWAFNNHLLMIHRLEDGDDSMNVMPTRSLNNRRYYPSGDHIPQQLTYMIWVKGSNPTRGKTLTSTLHRGTRPSFGGQYLLLLRNWVGVPGTTLRRLLQEESIPPQQHD</sequence>
<comment type="caution">
    <text evidence="3">The sequence shown here is derived from an EMBL/GenBank/DDBJ whole genome shotgun (WGS) entry which is preliminary data.</text>
</comment>
<keyword evidence="1" id="KW-0175">Coiled coil</keyword>